<dbReference type="GO" id="GO:0098535">
    <property type="term" value="P:de novo centriole assembly involved in multi-ciliated epithelial cell differentiation"/>
    <property type="evidence" value="ECO:0007669"/>
    <property type="project" value="TreeGrafter"/>
</dbReference>
<evidence type="ECO:0000256" key="11">
    <source>
        <dbReference type="ARBA" id="ARBA00023306"/>
    </source>
</evidence>
<proteinExistence type="inferred from homology"/>
<evidence type="ECO:0000256" key="4">
    <source>
        <dbReference type="ARBA" id="ARBA00021306"/>
    </source>
</evidence>
<feature type="coiled-coil region" evidence="13">
    <location>
        <begin position="451"/>
        <end position="478"/>
    </location>
</feature>
<evidence type="ECO:0000256" key="10">
    <source>
        <dbReference type="ARBA" id="ARBA00023212"/>
    </source>
</evidence>
<evidence type="ECO:0000256" key="3">
    <source>
        <dbReference type="ARBA" id="ARBA00007181"/>
    </source>
</evidence>
<evidence type="ECO:0000256" key="12">
    <source>
        <dbReference type="ARBA" id="ARBA00047022"/>
    </source>
</evidence>
<sequence>MECVVAGLGPLNSPDPPLLSPQARGHRCDLFPGVLFSSPRVSPADVGTGWTMAPPGASPSPVVSYENRGDLVMEALLEGIQSQGQGGGFLTSCEAELQELMKQIDIMVAHKKSEWEGQTQALETCLDIRQQELKSLRDLLDQKHKEVGMLHQQMEELDKTKQEMAIEYKQELKKLQEELTRLKKGYEKLQKKQIRESRGGTKSHREDSSEMERLNGKIEEFRQKSLEWEKQRMIYQQQVVSLEAQRKALAEQSEIIQAQLTNRKQKLESVEISSQSEIQHLTSKLERANDTICANELEIERLNMRVNDLVGSNMTLLKEQQRLEEELRHTEKLLKVLQGEKKELEVTVRSQEDFINDSIIQKEKLQNKLTNIAKNLHSTEFIRSLEVNLQEKVSSSKSQMDLENVFSQLDFPQTSEELLQAEVSRLEGSLGSVSATCKQLSQELVEKYGDLKVMEESNNQYKMEIKKLKEQILQNEQTYNCALDGMKMEISRLTRELHQRDIAIASVSESSSEVEQPLRSELEKAETKAMDHRDILTQLEALRLENKQLSETLMNMESGPTGEMEIPLTEIRDSYIKAINNLATENQQLKRDLIETKSRLEGSAHVSQDNYERVFNETHRILSELKNSEYRRTHELQHGQHEETEKLQNHYQGELGALNIPHLSVGMNHVSSALIGLSPQISTYSSAFSLTSDFFMPMAVDVNEANFSDSMSESDAAINHQEEFLPLRPLPTSPISSIATRFLEEEELRSHHILQRLDAHIAELKRESERTVRQFTNLK</sequence>
<organism evidence="17 18">
    <name type="scientific">Phascolarctos cinereus</name>
    <name type="common">Koala</name>
    <dbReference type="NCBI Taxonomy" id="38626"/>
    <lineage>
        <taxon>Eukaryota</taxon>
        <taxon>Metazoa</taxon>
        <taxon>Chordata</taxon>
        <taxon>Craniata</taxon>
        <taxon>Vertebrata</taxon>
        <taxon>Euteleostomi</taxon>
        <taxon>Mammalia</taxon>
        <taxon>Metatheria</taxon>
        <taxon>Diprotodontia</taxon>
        <taxon>Phascolarctidae</taxon>
        <taxon>Phascolarctos</taxon>
    </lineage>
</organism>
<feature type="coiled-coil region" evidence="13">
    <location>
        <begin position="313"/>
        <end position="347"/>
    </location>
</feature>
<keyword evidence="17" id="KW-1185">Reference proteome</keyword>
<dbReference type="FunCoup" id="A0A6P5KAC1">
    <property type="interactions" value="1171"/>
</dbReference>
<evidence type="ECO:0000256" key="14">
    <source>
        <dbReference type="SAM" id="MobiDB-lite"/>
    </source>
</evidence>
<comment type="subcellular location">
    <subcellularLocation>
        <location evidence="2">Cytoplasm</location>
        <location evidence="2">Cytoskeleton</location>
        <location evidence="2">Microtubule organizing center</location>
        <location evidence="2">Centrosome</location>
        <location evidence="2">Centriolar satellite</location>
    </subcellularLocation>
    <subcellularLocation>
        <location evidence="1">Cytoplasm</location>
        <location evidence="1">Cytoskeleton</location>
        <location evidence="1">Microtubule organizing center</location>
        <location evidence="1">Centrosome</location>
        <location evidence="1">Centriole</location>
    </subcellularLocation>
</comment>
<dbReference type="CTD" id="80254"/>
<dbReference type="GO" id="GO:0034451">
    <property type="term" value="C:centriolar satellite"/>
    <property type="evidence" value="ECO:0007669"/>
    <property type="project" value="UniProtKB-SubCell"/>
</dbReference>
<dbReference type="GO" id="GO:0051301">
    <property type="term" value="P:cell division"/>
    <property type="evidence" value="ECO:0007669"/>
    <property type="project" value="UniProtKB-KW"/>
</dbReference>
<name>A0A6P5KAC1_PHACI</name>
<feature type="coiled-coil region" evidence="13">
    <location>
        <begin position="522"/>
        <end position="599"/>
    </location>
</feature>
<accession>A0A6P5KAC1</accession>
<dbReference type="PANTHER" id="PTHR18875">
    <property type="entry name" value="SARCOMA ANTIGEN NY-SAR-24/CYTOSKELETAL PROTEIN SOJO"/>
    <property type="match status" value="1"/>
</dbReference>
<gene>
    <name evidence="18" type="primary">CEP63</name>
</gene>
<dbReference type="InterPro" id="IPR057656">
    <property type="entry name" value="CEP63/Deup1_CC"/>
</dbReference>
<keyword evidence="7" id="KW-0227">DNA damage</keyword>
<keyword evidence="11" id="KW-0131">Cell cycle</keyword>
<evidence type="ECO:0000256" key="7">
    <source>
        <dbReference type="ARBA" id="ARBA00022763"/>
    </source>
</evidence>
<reference evidence="18" key="1">
    <citation type="submission" date="2025-08" db="UniProtKB">
        <authorList>
            <consortium name="RefSeq"/>
        </authorList>
    </citation>
    <scope>IDENTIFICATION</scope>
    <source>
        <tissue evidence="18">Spleen</tissue>
    </source>
</reference>
<dbReference type="GO" id="GO:0007099">
    <property type="term" value="P:centriole replication"/>
    <property type="evidence" value="ECO:0007669"/>
    <property type="project" value="TreeGrafter"/>
</dbReference>
<dbReference type="AlphaFoldDB" id="A0A6P5KAC1"/>
<evidence type="ECO:0000259" key="16">
    <source>
        <dbReference type="Pfam" id="PF25771"/>
    </source>
</evidence>
<keyword evidence="6" id="KW-0132">Cell division</keyword>
<dbReference type="PANTHER" id="PTHR18875:SF7">
    <property type="entry name" value="CENTROSOMAL PROTEIN OF 63 KDA"/>
    <property type="match status" value="1"/>
</dbReference>
<dbReference type="InParanoid" id="A0A6P5KAC1"/>
<evidence type="ECO:0000259" key="15">
    <source>
        <dbReference type="Pfam" id="PF17045"/>
    </source>
</evidence>
<feature type="region of interest" description="Disordered" evidence="14">
    <location>
        <begin position="190"/>
        <end position="212"/>
    </location>
</feature>
<feature type="domain" description="CEP63/Deup1 CEP152 binding coiled coil" evidence="16">
    <location>
        <begin position="740"/>
        <end position="775"/>
    </location>
</feature>
<comment type="similarity">
    <text evidence="3">Belongs to the CEP63 family.</text>
</comment>
<protein>
    <recommendedName>
        <fullName evidence="4">Centrosomal protein of 63 kDa</fullName>
    </recommendedName>
</protein>
<dbReference type="KEGG" id="pcw:110208196"/>
<evidence type="ECO:0000256" key="5">
    <source>
        <dbReference type="ARBA" id="ARBA00022490"/>
    </source>
</evidence>
<evidence type="ECO:0000256" key="8">
    <source>
        <dbReference type="ARBA" id="ARBA00022776"/>
    </source>
</evidence>
<dbReference type="Pfam" id="PF25771">
    <property type="entry name" value="CC_CEP152-bind"/>
    <property type="match status" value="1"/>
</dbReference>
<dbReference type="Proteomes" id="UP000515140">
    <property type="component" value="Unplaced"/>
</dbReference>
<keyword evidence="5" id="KW-0963">Cytoplasm</keyword>
<dbReference type="RefSeq" id="XP_020841742.1">
    <property type="nucleotide sequence ID" value="XM_020986083.1"/>
</dbReference>
<evidence type="ECO:0000256" key="6">
    <source>
        <dbReference type="ARBA" id="ARBA00022618"/>
    </source>
</evidence>
<feature type="domain" description="CEP63/Deup1 N-terminal" evidence="15">
    <location>
        <begin position="90"/>
        <end position="352"/>
    </location>
</feature>
<comment type="subunit">
    <text evidence="12">Interacts with CEP152 and CDK1; these interactions recruit both ligands to centrosomes. Interacts with CDK2, CDK5RAP2, WDR62, CEP90, KIAA0753/moonraker and CCDC14. CEP63, CDK5RAP2, CEP152, WDR62 are proposed to form a stepwise assembled complex at the centrosome forming a ring near parental centrioles. Interacts with CCDC57; the interaction is required for their location to proximal end of centrioles. Interacts with FXR1; promoting its stabilization.</text>
</comment>
<keyword evidence="9 13" id="KW-0175">Coiled coil</keyword>
<evidence type="ECO:0000256" key="13">
    <source>
        <dbReference type="SAM" id="Coils"/>
    </source>
</evidence>
<evidence type="ECO:0000313" key="17">
    <source>
        <dbReference type="Proteomes" id="UP000515140"/>
    </source>
</evidence>
<evidence type="ECO:0000256" key="9">
    <source>
        <dbReference type="ARBA" id="ARBA00023054"/>
    </source>
</evidence>
<dbReference type="GO" id="GO:0005814">
    <property type="term" value="C:centriole"/>
    <property type="evidence" value="ECO:0007669"/>
    <property type="project" value="UniProtKB-SubCell"/>
</dbReference>
<dbReference type="GeneID" id="110208196"/>
<keyword evidence="10" id="KW-0206">Cytoskeleton</keyword>
<keyword evidence="8" id="KW-0498">Mitosis</keyword>
<dbReference type="InterPro" id="IPR031470">
    <property type="entry name" value="CEP63/Deup1_N"/>
</dbReference>
<evidence type="ECO:0000256" key="2">
    <source>
        <dbReference type="ARBA" id="ARBA00004607"/>
    </source>
</evidence>
<dbReference type="GO" id="GO:0006974">
    <property type="term" value="P:DNA damage response"/>
    <property type="evidence" value="ECO:0007669"/>
    <property type="project" value="UniProtKB-KW"/>
</dbReference>
<dbReference type="Pfam" id="PF17045">
    <property type="entry name" value="CEP63"/>
    <property type="match status" value="1"/>
</dbReference>
<evidence type="ECO:0000313" key="18">
    <source>
        <dbReference type="RefSeq" id="XP_020841742.1"/>
    </source>
</evidence>
<evidence type="ECO:0000256" key="1">
    <source>
        <dbReference type="ARBA" id="ARBA00004114"/>
    </source>
</evidence>